<dbReference type="EMBL" id="GBXM01067977">
    <property type="protein sequence ID" value="JAH40600.1"/>
    <property type="molecule type" value="Transcribed_RNA"/>
</dbReference>
<proteinExistence type="predicted"/>
<reference evidence="1" key="1">
    <citation type="submission" date="2014-11" db="EMBL/GenBank/DDBJ databases">
        <authorList>
            <person name="Amaro Gonzalez C."/>
        </authorList>
    </citation>
    <scope>NUCLEOTIDE SEQUENCE</scope>
</reference>
<name>A0A0E9SIU0_ANGAN</name>
<protein>
    <submittedName>
        <fullName evidence="1">Uncharacterized protein</fullName>
    </submittedName>
</protein>
<organism evidence="1">
    <name type="scientific">Anguilla anguilla</name>
    <name type="common">European freshwater eel</name>
    <name type="synonym">Muraena anguilla</name>
    <dbReference type="NCBI Taxonomy" id="7936"/>
    <lineage>
        <taxon>Eukaryota</taxon>
        <taxon>Metazoa</taxon>
        <taxon>Chordata</taxon>
        <taxon>Craniata</taxon>
        <taxon>Vertebrata</taxon>
        <taxon>Euteleostomi</taxon>
        <taxon>Actinopterygii</taxon>
        <taxon>Neopterygii</taxon>
        <taxon>Teleostei</taxon>
        <taxon>Anguilliformes</taxon>
        <taxon>Anguillidae</taxon>
        <taxon>Anguilla</taxon>
    </lineage>
</organism>
<evidence type="ECO:0000313" key="1">
    <source>
        <dbReference type="EMBL" id="JAH40600.1"/>
    </source>
</evidence>
<accession>A0A0E9SIU0</accession>
<sequence length="32" mass="3698">MNCRLPEDENMGSFIPIWDTGPLNFYPSLVLK</sequence>
<dbReference type="AlphaFoldDB" id="A0A0E9SIU0"/>
<reference evidence="1" key="2">
    <citation type="journal article" date="2015" name="Fish Shellfish Immunol.">
        <title>Early steps in the European eel (Anguilla anguilla)-Vibrio vulnificus interaction in the gills: Role of the RtxA13 toxin.</title>
        <authorList>
            <person name="Callol A."/>
            <person name="Pajuelo D."/>
            <person name="Ebbesson L."/>
            <person name="Teles M."/>
            <person name="MacKenzie S."/>
            <person name="Amaro C."/>
        </authorList>
    </citation>
    <scope>NUCLEOTIDE SEQUENCE</scope>
</reference>